<evidence type="ECO:0000256" key="6">
    <source>
        <dbReference type="ARBA" id="ARBA00022989"/>
    </source>
</evidence>
<dbReference type="GO" id="GO:0005886">
    <property type="term" value="C:plasma membrane"/>
    <property type="evidence" value="ECO:0007669"/>
    <property type="project" value="UniProtKB-SubCell"/>
</dbReference>
<sequence>MFSGNIGECSSADEGCVRVQSRILHDTILSEQRNNATVSVLLVWQLIDDKISFTILTYCGIWQPIYWTSGWHRISFNFCRVVFRPLPYLLASAQLARIALVDMSFEELTEVIFILLSIVNICCKSVSILMRRADLIKLTKMLGIVSASPQDSDEFNIQHQYHQFIRYVTLSSLVLVEITAITFLIPPFFQPENNRTLPFKIWLPYDYSMDKLFWITYFPESITIILASLISVSSNTLIFGFLIEVCGQFELLNHRFMTMPLYIEDFAKGEKMTTYEVCKLEKQLLSRNIRHHSFIFEFVDVFKKTFSSAIIGQYIVSSLVISTSVYQLSTNTTMDVVFFTNVLYLMCMLLEFFLYCWFGNELTVKSEDFGRKVFRTNWIALSTKSNKDIFVAMLRSSKPIIVSTGFFAVLSLESFMKPEHLEDIMGKKKMSDLQVATYEKNLVKQISSYNTSLISSLIISISVYQSSTSKSSNMDFFMKLCYLICVLVEFFVLCWFLNELTIKSQEFGDSVYNVNWLALRPSSTKCLMFLTLLATKPIVVSYRFFVVLSLEIFTKVEWKRLICHLKFSRSSEFGSQQMIQDLKAFCTTCAVLHISLCPRLFLMKLNFEEFTETLLISVATLGICFKATSFVLRRKQIIQLSNMVSSVHALPRNPEEIHFCDSDWHGPNNRSGVAVWTVFPIQEATYLTIQANDIVFFGLIVVVCGHLKLFTYRLTSLPKRVEKDLIDKKLKHKEIGAYEMAKQNIHHIFIHDLVWVIENLKFLRGRSDSGCLANFMLIFNRSSIFFDENPIIFLPGFANTIKSAFTLVILTQFISSSLIISINVNYQLSTAANPLIWNFLLNYVFLYACSWSSSCFVGLEMNQQFKVKNSATSFIRLIEFLRGSNRQSVSYSFTKMHVLPESFMMFTCAGVWQPVHWSARDSRFLLYKLYMLFSIVLVYTLTISELMGAILLTQNLEDFTDISFLLISTISVCCKIASIIARRNRIIHLTEMLLESWLPYDSTTTPCTFWLSYIHQTAAIVLCATVNVANDSLICGFMTHSCSQLELLNRRLLELPRAVKLKMKKLPRRLMCNVEAMIVSRHVKHHVHIFKFAENINVIFTPVILVQFCMSSIVLSLSVYQLAVRSANGIQFITMVMYLTCMLVQFFMYCWFGNEVTLKSVEFGQAIYNIEWTSLQVQTSKDLMIMMIRAKRPIIMSSGALVTFQCAKLYKAFILDFKSFLFNF</sequence>
<name>A0A232EMW0_9HYME</name>
<feature type="transmembrane region" description="Helical" evidence="10">
    <location>
        <begin position="836"/>
        <end position="859"/>
    </location>
</feature>
<dbReference type="EMBL" id="NNAY01003303">
    <property type="protein sequence ID" value="OXU19652.1"/>
    <property type="molecule type" value="Genomic_DNA"/>
</dbReference>
<comment type="caution">
    <text evidence="11">The sequence shown here is derived from an EMBL/GenBank/DDBJ whole genome shotgun (WGS) entry which is preliminary data.</text>
</comment>
<keyword evidence="8" id="KW-0675">Receptor</keyword>
<protein>
    <recommendedName>
        <fullName evidence="13">Odorant receptor</fullName>
    </recommendedName>
</protein>
<feature type="transmembrane region" description="Helical" evidence="10">
    <location>
        <begin position="804"/>
        <end position="824"/>
    </location>
</feature>
<keyword evidence="9" id="KW-0807">Transducer</keyword>
<feature type="transmembrane region" description="Helical" evidence="10">
    <location>
        <begin position="584"/>
        <end position="602"/>
    </location>
</feature>
<dbReference type="GO" id="GO:0005549">
    <property type="term" value="F:odorant binding"/>
    <property type="evidence" value="ECO:0007669"/>
    <property type="project" value="InterPro"/>
</dbReference>
<evidence type="ECO:0000256" key="1">
    <source>
        <dbReference type="ARBA" id="ARBA00004651"/>
    </source>
</evidence>
<gene>
    <name evidence="11" type="ORF">TSAR_000470</name>
</gene>
<dbReference type="Proteomes" id="UP000215335">
    <property type="component" value="Unassembled WGS sequence"/>
</dbReference>
<feature type="transmembrane region" description="Helical" evidence="10">
    <location>
        <begin position="1129"/>
        <end position="1152"/>
    </location>
</feature>
<feature type="transmembrane region" description="Helical" evidence="10">
    <location>
        <begin position="527"/>
        <end position="550"/>
    </location>
</feature>
<evidence type="ECO:0000256" key="5">
    <source>
        <dbReference type="ARBA" id="ARBA00022725"/>
    </source>
</evidence>
<evidence type="ECO:0000256" key="9">
    <source>
        <dbReference type="ARBA" id="ARBA00023224"/>
    </source>
</evidence>
<feature type="transmembrane region" description="Helical" evidence="10">
    <location>
        <begin position="167"/>
        <end position="189"/>
    </location>
</feature>
<dbReference type="GO" id="GO:0007165">
    <property type="term" value="P:signal transduction"/>
    <property type="evidence" value="ECO:0007669"/>
    <property type="project" value="UniProtKB-KW"/>
</dbReference>
<evidence type="ECO:0000256" key="10">
    <source>
        <dbReference type="SAM" id="Phobius"/>
    </source>
</evidence>
<keyword evidence="4 10" id="KW-0812">Transmembrane</keyword>
<keyword evidence="5" id="KW-0552">Olfaction</keyword>
<evidence type="ECO:0000256" key="7">
    <source>
        <dbReference type="ARBA" id="ARBA00023136"/>
    </source>
</evidence>
<keyword evidence="2" id="KW-1003">Cell membrane</keyword>
<accession>A0A232EMW0</accession>
<feature type="transmembrane region" description="Helical" evidence="10">
    <location>
        <begin position="1098"/>
        <end position="1123"/>
    </location>
</feature>
<reference evidence="11 12" key="1">
    <citation type="journal article" date="2017" name="Curr. Biol.">
        <title>The Evolution of Venom by Co-option of Single-Copy Genes.</title>
        <authorList>
            <person name="Martinson E.O."/>
            <person name="Mrinalini"/>
            <person name="Kelkar Y.D."/>
            <person name="Chang C.H."/>
            <person name="Werren J.H."/>
        </authorList>
    </citation>
    <scope>NUCLEOTIDE SEQUENCE [LARGE SCALE GENOMIC DNA]</scope>
    <source>
        <strain evidence="11 12">Alberta</strain>
        <tissue evidence="11">Whole body</tissue>
    </source>
</reference>
<feature type="transmembrane region" description="Helical" evidence="10">
    <location>
        <begin position="1194"/>
        <end position="1214"/>
    </location>
</feature>
<evidence type="ECO:0000313" key="11">
    <source>
        <dbReference type="EMBL" id="OXU19652.1"/>
    </source>
</evidence>
<dbReference type="STRING" id="543379.A0A232EMW0"/>
<evidence type="ECO:0000256" key="3">
    <source>
        <dbReference type="ARBA" id="ARBA00022606"/>
    </source>
</evidence>
<evidence type="ECO:0000256" key="8">
    <source>
        <dbReference type="ARBA" id="ARBA00023170"/>
    </source>
</evidence>
<keyword evidence="7 10" id="KW-0472">Membrane</keyword>
<keyword evidence="12" id="KW-1185">Reference proteome</keyword>
<feature type="transmembrane region" description="Helical" evidence="10">
    <location>
        <begin position="112"/>
        <end position="130"/>
    </location>
</feature>
<evidence type="ECO:0000256" key="4">
    <source>
        <dbReference type="ARBA" id="ARBA00022692"/>
    </source>
</evidence>
<dbReference type="GO" id="GO:0004984">
    <property type="term" value="F:olfactory receptor activity"/>
    <property type="evidence" value="ECO:0007669"/>
    <property type="project" value="InterPro"/>
</dbReference>
<feature type="transmembrane region" description="Helical" evidence="10">
    <location>
        <begin position="306"/>
        <end position="326"/>
    </location>
</feature>
<feature type="transmembrane region" description="Helical" evidence="10">
    <location>
        <begin position="338"/>
        <end position="358"/>
    </location>
</feature>
<keyword evidence="3" id="KW-0716">Sensory transduction</keyword>
<feature type="transmembrane region" description="Helical" evidence="10">
    <location>
        <begin position="962"/>
        <end position="981"/>
    </location>
</feature>
<dbReference type="Pfam" id="PF02949">
    <property type="entry name" value="7tm_6"/>
    <property type="match status" value="4"/>
</dbReference>
<keyword evidence="6 10" id="KW-1133">Transmembrane helix</keyword>
<proteinExistence type="predicted"/>
<dbReference type="AlphaFoldDB" id="A0A232EMW0"/>
<evidence type="ECO:0000313" key="12">
    <source>
        <dbReference type="Proteomes" id="UP000215335"/>
    </source>
</evidence>
<organism evidence="11 12">
    <name type="scientific">Trichomalopsis sarcophagae</name>
    <dbReference type="NCBI Taxonomy" id="543379"/>
    <lineage>
        <taxon>Eukaryota</taxon>
        <taxon>Metazoa</taxon>
        <taxon>Ecdysozoa</taxon>
        <taxon>Arthropoda</taxon>
        <taxon>Hexapoda</taxon>
        <taxon>Insecta</taxon>
        <taxon>Pterygota</taxon>
        <taxon>Neoptera</taxon>
        <taxon>Endopterygota</taxon>
        <taxon>Hymenoptera</taxon>
        <taxon>Apocrita</taxon>
        <taxon>Proctotrupomorpha</taxon>
        <taxon>Chalcidoidea</taxon>
        <taxon>Pteromalidae</taxon>
        <taxon>Pteromalinae</taxon>
        <taxon>Trichomalopsis</taxon>
    </lineage>
</organism>
<feature type="transmembrane region" description="Helical" evidence="10">
    <location>
        <begin position="476"/>
        <end position="498"/>
    </location>
</feature>
<comment type="subcellular location">
    <subcellularLocation>
        <location evidence="1">Cell membrane</location>
        <topology evidence="1">Multi-pass membrane protein</topology>
    </subcellularLocation>
</comment>
<feature type="transmembrane region" description="Helical" evidence="10">
    <location>
        <begin position="929"/>
        <end position="950"/>
    </location>
</feature>
<dbReference type="InterPro" id="IPR004117">
    <property type="entry name" value="7tm6_olfct_rcpt"/>
</dbReference>
<feature type="transmembrane region" description="Helical" evidence="10">
    <location>
        <begin position="222"/>
        <end position="247"/>
    </location>
</feature>
<dbReference type="PANTHER" id="PTHR21137">
    <property type="entry name" value="ODORANT RECEPTOR"/>
    <property type="match status" value="1"/>
</dbReference>
<evidence type="ECO:0000256" key="2">
    <source>
        <dbReference type="ARBA" id="ARBA00022475"/>
    </source>
</evidence>
<feature type="transmembrane region" description="Helical" evidence="10">
    <location>
        <begin position="614"/>
        <end position="632"/>
    </location>
</feature>
<evidence type="ECO:0008006" key="13">
    <source>
        <dbReference type="Google" id="ProtNLM"/>
    </source>
</evidence>
<dbReference type="PANTHER" id="PTHR21137:SF35">
    <property type="entry name" value="ODORANT RECEPTOR 19A-RELATED"/>
    <property type="match status" value="1"/>
</dbReference>
<dbReference type="OrthoDB" id="6597368at2759"/>